<reference evidence="2" key="1">
    <citation type="submission" date="2020-03" db="EMBL/GenBank/DDBJ databases">
        <title>Site-based positive gene gene selection in Geosmithia morbida across the United States reveals a broad range of putative effectors and factors for local host and environmental adapation.</title>
        <authorList>
            <person name="Onufrak A."/>
            <person name="Murdoch R.W."/>
            <person name="Gazis R."/>
            <person name="Huff M."/>
            <person name="Staton M."/>
            <person name="Klingeman W."/>
            <person name="Hadziabdic D."/>
        </authorList>
    </citation>
    <scope>NUCLEOTIDE SEQUENCE</scope>
    <source>
        <strain evidence="2">1262</strain>
    </source>
</reference>
<proteinExistence type="predicted"/>
<dbReference type="Proteomes" id="UP000749293">
    <property type="component" value="Unassembled WGS sequence"/>
</dbReference>
<dbReference type="AlphaFoldDB" id="A0A9P4YXT0"/>
<keyword evidence="1" id="KW-0175">Coiled coil</keyword>
<comment type="caution">
    <text evidence="2">The sequence shown here is derived from an EMBL/GenBank/DDBJ whole genome shotgun (WGS) entry which is preliminary data.</text>
</comment>
<accession>A0A9P4YXT0</accession>
<sequence length="112" mass="13003">MDEIAQLSEELTCQQVMLKSLEDPCFDDVEEEREEMRAEIARLQRLIDKVKRGKPPIEDEYSSSEDTAVTCYRCRSSEYVKTRQLRKSHSLHLHELRPVFEGSPCGVFVAQP</sequence>
<dbReference type="EMBL" id="JAANYQ010000004">
    <property type="protein sequence ID" value="KAF4124467.1"/>
    <property type="molecule type" value="Genomic_DNA"/>
</dbReference>
<evidence type="ECO:0000313" key="2">
    <source>
        <dbReference type="EMBL" id="KAF4124467.1"/>
    </source>
</evidence>
<feature type="coiled-coil region" evidence="1">
    <location>
        <begin position="26"/>
        <end position="53"/>
    </location>
</feature>
<evidence type="ECO:0000313" key="3">
    <source>
        <dbReference type="Proteomes" id="UP000749293"/>
    </source>
</evidence>
<dbReference type="GeneID" id="55971361"/>
<dbReference type="RefSeq" id="XP_035323119.1">
    <property type="nucleotide sequence ID" value="XM_035467107.1"/>
</dbReference>
<organism evidence="2 3">
    <name type="scientific">Geosmithia morbida</name>
    <dbReference type="NCBI Taxonomy" id="1094350"/>
    <lineage>
        <taxon>Eukaryota</taxon>
        <taxon>Fungi</taxon>
        <taxon>Dikarya</taxon>
        <taxon>Ascomycota</taxon>
        <taxon>Pezizomycotina</taxon>
        <taxon>Sordariomycetes</taxon>
        <taxon>Hypocreomycetidae</taxon>
        <taxon>Hypocreales</taxon>
        <taxon>Bionectriaceae</taxon>
        <taxon>Geosmithia</taxon>
    </lineage>
</organism>
<name>A0A9P4YXT0_9HYPO</name>
<protein>
    <submittedName>
        <fullName evidence="2">Uncharacterized protein</fullName>
    </submittedName>
</protein>
<evidence type="ECO:0000256" key="1">
    <source>
        <dbReference type="SAM" id="Coils"/>
    </source>
</evidence>
<keyword evidence="3" id="KW-1185">Reference proteome</keyword>
<gene>
    <name evidence="2" type="ORF">GMORB2_5133</name>
</gene>